<reference evidence="2 3" key="1">
    <citation type="submission" date="2023-04" db="EMBL/GenBank/DDBJ databases">
        <title>Clostridium tannerae sp. nov., isolated from the fecal material of an alpaca.</title>
        <authorList>
            <person name="Miller S."/>
            <person name="Hendry M."/>
            <person name="King J."/>
            <person name="Sankaranarayanan K."/>
            <person name="Lawson P.A."/>
        </authorList>
    </citation>
    <scope>NUCLEOTIDE SEQUENCE [LARGE SCALE GENOMIC DNA]</scope>
    <source>
        <strain evidence="2 3">A1-XYC3</strain>
    </source>
</reference>
<sequence length="46" mass="5026">MSVEIIITSIIVVSAAYILYKNVKKKASGDCSCGSCTSHCPRYKKE</sequence>
<evidence type="ECO:0000256" key="1">
    <source>
        <dbReference type="SAM" id="Phobius"/>
    </source>
</evidence>
<gene>
    <name evidence="2" type="ORF">P8V03_04270</name>
</gene>
<protein>
    <submittedName>
        <fullName evidence="2">FeoB-associated Cys-rich membrane protein</fullName>
    </submittedName>
</protein>
<dbReference type="EMBL" id="JARUJP010000003">
    <property type="protein sequence ID" value="MDW8800365.1"/>
    <property type="molecule type" value="Genomic_DNA"/>
</dbReference>
<dbReference type="Proteomes" id="UP001281656">
    <property type="component" value="Unassembled WGS sequence"/>
</dbReference>
<dbReference type="Pfam" id="PF12669">
    <property type="entry name" value="FeoB_associated"/>
    <property type="match status" value="1"/>
</dbReference>
<keyword evidence="3" id="KW-1185">Reference proteome</keyword>
<keyword evidence="1" id="KW-0812">Transmembrane</keyword>
<comment type="caution">
    <text evidence="2">The sequence shown here is derived from an EMBL/GenBank/DDBJ whole genome shotgun (WGS) entry which is preliminary data.</text>
</comment>
<accession>A0ABU4JQF1</accession>
<keyword evidence="1" id="KW-0472">Membrane</keyword>
<organism evidence="2 3">
    <name type="scientific">Clostridium tanneri</name>
    <dbReference type="NCBI Taxonomy" id="3037988"/>
    <lineage>
        <taxon>Bacteria</taxon>
        <taxon>Bacillati</taxon>
        <taxon>Bacillota</taxon>
        <taxon>Clostridia</taxon>
        <taxon>Eubacteriales</taxon>
        <taxon>Clostridiaceae</taxon>
        <taxon>Clostridium</taxon>
    </lineage>
</organism>
<feature type="transmembrane region" description="Helical" evidence="1">
    <location>
        <begin position="6"/>
        <end position="23"/>
    </location>
</feature>
<evidence type="ECO:0000313" key="3">
    <source>
        <dbReference type="Proteomes" id="UP001281656"/>
    </source>
</evidence>
<name>A0ABU4JQF1_9CLOT</name>
<proteinExistence type="predicted"/>
<keyword evidence="1" id="KW-1133">Transmembrane helix</keyword>
<evidence type="ECO:0000313" key="2">
    <source>
        <dbReference type="EMBL" id="MDW8800365.1"/>
    </source>
</evidence>
<dbReference type="RefSeq" id="WP_318796897.1">
    <property type="nucleotide sequence ID" value="NZ_JARUJP010000003.1"/>
</dbReference>